<evidence type="ECO:0000313" key="3">
    <source>
        <dbReference type="Proteomes" id="UP000008311"/>
    </source>
</evidence>
<evidence type="ECO:0000313" key="2">
    <source>
        <dbReference type="EMBL" id="EEF33570.1"/>
    </source>
</evidence>
<feature type="region of interest" description="Disordered" evidence="1">
    <location>
        <begin position="1"/>
        <end position="77"/>
    </location>
</feature>
<dbReference type="Proteomes" id="UP000008311">
    <property type="component" value="Unassembled WGS sequence"/>
</dbReference>
<feature type="compositionally biased region" description="Low complexity" evidence="1">
    <location>
        <begin position="8"/>
        <end position="40"/>
    </location>
</feature>
<feature type="compositionally biased region" description="Polar residues" evidence="1">
    <location>
        <begin position="42"/>
        <end position="69"/>
    </location>
</feature>
<gene>
    <name evidence="2" type="ORF">RCOM_1169370</name>
</gene>
<name>B9SS67_RICCO</name>
<sequence>MVDDSSASRRQSNSLSLIPYQRNNPYNTNPSSSASSMPPNLLSFSPNSYNLPSLQETRNNPMLSGNPQMVSPRPIFPPQPPLSLLAMRKNNNYPSIGSQLQISVALSQRKTMEEHPSVDCTKPFIEQLDKPYSSKTEMKDDNKSDLDMLDLTLKL</sequence>
<organism evidence="2 3">
    <name type="scientific">Ricinus communis</name>
    <name type="common">Castor bean</name>
    <dbReference type="NCBI Taxonomy" id="3988"/>
    <lineage>
        <taxon>Eukaryota</taxon>
        <taxon>Viridiplantae</taxon>
        <taxon>Streptophyta</taxon>
        <taxon>Embryophyta</taxon>
        <taxon>Tracheophyta</taxon>
        <taxon>Spermatophyta</taxon>
        <taxon>Magnoliopsida</taxon>
        <taxon>eudicotyledons</taxon>
        <taxon>Gunneridae</taxon>
        <taxon>Pentapetalae</taxon>
        <taxon>rosids</taxon>
        <taxon>fabids</taxon>
        <taxon>Malpighiales</taxon>
        <taxon>Euphorbiaceae</taxon>
        <taxon>Acalyphoideae</taxon>
        <taxon>Acalypheae</taxon>
        <taxon>Ricinus</taxon>
    </lineage>
</organism>
<dbReference type="InParanoid" id="B9SS67"/>
<evidence type="ECO:0000256" key="1">
    <source>
        <dbReference type="SAM" id="MobiDB-lite"/>
    </source>
</evidence>
<protein>
    <submittedName>
        <fullName evidence="2">Uncharacterized protein</fullName>
    </submittedName>
</protein>
<accession>B9SS67</accession>
<keyword evidence="3" id="KW-1185">Reference proteome</keyword>
<dbReference type="EMBL" id="EQ974108">
    <property type="protein sequence ID" value="EEF33570.1"/>
    <property type="molecule type" value="Genomic_DNA"/>
</dbReference>
<proteinExistence type="predicted"/>
<reference evidence="3" key="1">
    <citation type="journal article" date="2010" name="Nat. Biotechnol.">
        <title>Draft genome sequence of the oilseed species Ricinus communis.</title>
        <authorList>
            <person name="Chan A.P."/>
            <person name="Crabtree J."/>
            <person name="Zhao Q."/>
            <person name="Lorenzi H."/>
            <person name="Orvis J."/>
            <person name="Puiu D."/>
            <person name="Melake-Berhan A."/>
            <person name="Jones K.M."/>
            <person name="Redman J."/>
            <person name="Chen G."/>
            <person name="Cahoon E.B."/>
            <person name="Gedil M."/>
            <person name="Stanke M."/>
            <person name="Haas B.J."/>
            <person name="Wortman J.R."/>
            <person name="Fraser-Liggett C.M."/>
            <person name="Ravel J."/>
            <person name="Rabinowicz P.D."/>
        </authorList>
    </citation>
    <scope>NUCLEOTIDE SEQUENCE [LARGE SCALE GENOMIC DNA]</scope>
    <source>
        <strain evidence="3">cv. Hale</strain>
    </source>
</reference>
<dbReference type="AlphaFoldDB" id="B9SS67"/>